<reference evidence="2" key="1">
    <citation type="submission" date="2021-05" db="EMBL/GenBank/DDBJ databases">
        <authorList>
            <person name="Sun Q."/>
            <person name="Inoue M."/>
        </authorList>
    </citation>
    <scope>NUCLEOTIDE SEQUENCE</scope>
    <source>
        <strain evidence="2">VKM B-3255</strain>
    </source>
</reference>
<accession>A0ABS5RDK5</accession>
<dbReference type="GO" id="GO:0016740">
    <property type="term" value="F:transferase activity"/>
    <property type="evidence" value="ECO:0007669"/>
    <property type="project" value="UniProtKB-KW"/>
</dbReference>
<keyword evidence="3" id="KW-1185">Reference proteome</keyword>
<proteinExistence type="predicted"/>
<evidence type="ECO:0000259" key="1">
    <source>
        <dbReference type="Pfam" id="PF04230"/>
    </source>
</evidence>
<organism evidence="2 3">
    <name type="scientific">Ancylobacter radicis</name>
    <dbReference type="NCBI Taxonomy" id="2836179"/>
    <lineage>
        <taxon>Bacteria</taxon>
        <taxon>Pseudomonadati</taxon>
        <taxon>Pseudomonadota</taxon>
        <taxon>Alphaproteobacteria</taxon>
        <taxon>Hyphomicrobiales</taxon>
        <taxon>Xanthobacteraceae</taxon>
        <taxon>Ancylobacter</taxon>
    </lineage>
</organism>
<dbReference type="Pfam" id="PF04230">
    <property type="entry name" value="PS_pyruv_trans"/>
    <property type="match status" value="1"/>
</dbReference>
<comment type="caution">
    <text evidence="2">The sequence shown here is derived from an EMBL/GenBank/DDBJ whole genome shotgun (WGS) entry which is preliminary data.</text>
</comment>
<dbReference type="Proteomes" id="UP001166585">
    <property type="component" value="Unassembled WGS sequence"/>
</dbReference>
<protein>
    <submittedName>
        <fullName evidence="2">Polysaccharide pyruvyl transferase family protein</fullName>
    </submittedName>
</protein>
<name>A0ABS5RDK5_9HYPH</name>
<dbReference type="EMBL" id="JAHCQH010000021">
    <property type="protein sequence ID" value="MBS9478934.1"/>
    <property type="molecule type" value="Genomic_DNA"/>
</dbReference>
<dbReference type="InterPro" id="IPR007345">
    <property type="entry name" value="Polysacch_pyruvyl_Trfase"/>
</dbReference>
<evidence type="ECO:0000313" key="3">
    <source>
        <dbReference type="Proteomes" id="UP001166585"/>
    </source>
</evidence>
<dbReference type="RefSeq" id="WP_213756893.1">
    <property type="nucleotide sequence ID" value="NZ_JAHCQH010000021.1"/>
</dbReference>
<gene>
    <name evidence="2" type="ORF">KIP89_17640</name>
</gene>
<feature type="domain" description="Polysaccharide pyruvyl transferase" evidence="1">
    <location>
        <begin position="71"/>
        <end position="236"/>
    </location>
</feature>
<sequence length="356" mass="39364">MSTPTLRDIVRDTGIVPLTWAAATRQQNYLNLGDALSPVMVALLSGRPIIHQAHDSLGTRMAAVGTIAQNLKGGDIAVWGTGSSRYLNPTQDGERQLFRPDPASIYRVHATRGPVSRTILGEENAVGPAVFGDPVWALPRFYNPTLEKKWELGVIVHLSDLTDRALDTLPREAYERYHIPAEFEGSVHIINTLTPISADGLRDKLDEILSCKRLVSTSLHGMVFAESYGIPCLYFSPRGQPEGLIERKLDPDDGFDLRITDLYQGVGRTRIPVYVQRRNKRTDWAHLIWAIDLAWRPVEFDVDPLIDALPIDVAPLAAPREGTVFDLPLIRDIPYSHGPAKAPAKRKAPEAHALAG</sequence>
<keyword evidence="2" id="KW-0808">Transferase</keyword>
<evidence type="ECO:0000313" key="2">
    <source>
        <dbReference type="EMBL" id="MBS9478934.1"/>
    </source>
</evidence>